<dbReference type="PANTHER" id="PTHR43280:SF30">
    <property type="entry name" value="MMSAB OPERON REGULATORY PROTEIN"/>
    <property type="match status" value="1"/>
</dbReference>
<dbReference type="GO" id="GO:0000160">
    <property type="term" value="P:phosphorelay signal transduction system"/>
    <property type="evidence" value="ECO:0007669"/>
    <property type="project" value="InterPro"/>
</dbReference>
<keyword evidence="3" id="KW-0804">Transcription</keyword>
<dbReference type="GO" id="GO:0003700">
    <property type="term" value="F:DNA-binding transcription factor activity"/>
    <property type="evidence" value="ECO:0007669"/>
    <property type="project" value="InterPro"/>
</dbReference>
<evidence type="ECO:0000259" key="6">
    <source>
        <dbReference type="PROSITE" id="PS50110"/>
    </source>
</evidence>
<dbReference type="PANTHER" id="PTHR43280">
    <property type="entry name" value="ARAC-FAMILY TRANSCRIPTIONAL REGULATOR"/>
    <property type="match status" value="1"/>
</dbReference>
<dbReference type="AlphaFoldDB" id="U4TYL8"/>
<dbReference type="GO" id="GO:0043565">
    <property type="term" value="F:sequence-specific DNA binding"/>
    <property type="evidence" value="ECO:0007669"/>
    <property type="project" value="InterPro"/>
</dbReference>
<evidence type="ECO:0000313" key="8">
    <source>
        <dbReference type="Proteomes" id="UP000030647"/>
    </source>
</evidence>
<dbReference type="SMART" id="SM00342">
    <property type="entry name" value="HTH_ARAC"/>
    <property type="match status" value="1"/>
</dbReference>
<reference evidence="8" key="1">
    <citation type="journal article" date="2013" name="Genome Announc.">
        <title>Whole-Genome Sequencing of Lactobacillus shenzhenensis Strain LY-73T.</title>
        <authorList>
            <person name="Lin Z."/>
            <person name="Liu Z."/>
            <person name="Yang R."/>
            <person name="Zou Y."/>
            <person name="Wan D."/>
            <person name="Chen J."/>
            <person name="Guo M."/>
            <person name="Zhao J."/>
            <person name="Fang C."/>
            <person name="Yang R."/>
            <person name="Liu F."/>
        </authorList>
    </citation>
    <scope>NUCLEOTIDE SEQUENCE [LARGE SCALE GENOMIC DNA]</scope>
    <source>
        <strain evidence="8">LY-73</strain>
    </source>
</reference>
<dbReference type="eggNOG" id="COG4753">
    <property type="taxonomic scope" value="Bacteria"/>
</dbReference>
<evidence type="ECO:0000259" key="5">
    <source>
        <dbReference type="PROSITE" id="PS01124"/>
    </source>
</evidence>
<name>U4TYL8_9LACO</name>
<dbReference type="InterPro" id="IPR001789">
    <property type="entry name" value="Sig_transdc_resp-reg_receiver"/>
</dbReference>
<evidence type="ECO:0000256" key="4">
    <source>
        <dbReference type="PROSITE-ProRule" id="PRU00169"/>
    </source>
</evidence>
<dbReference type="Pfam" id="PF00072">
    <property type="entry name" value="Response_reg"/>
    <property type="match status" value="1"/>
</dbReference>
<dbReference type="InterPro" id="IPR011006">
    <property type="entry name" value="CheY-like_superfamily"/>
</dbReference>
<dbReference type="InterPro" id="IPR018060">
    <property type="entry name" value="HTH_AraC"/>
</dbReference>
<protein>
    <submittedName>
        <fullName evidence="7">Uncharacterized protein</fullName>
    </submittedName>
</protein>
<dbReference type="Proteomes" id="UP000030647">
    <property type="component" value="Unassembled WGS sequence"/>
</dbReference>
<keyword evidence="1" id="KW-0805">Transcription regulation</keyword>
<dbReference type="InterPro" id="IPR009057">
    <property type="entry name" value="Homeodomain-like_sf"/>
</dbReference>
<dbReference type="EMBL" id="KI271582">
    <property type="protein sequence ID" value="ERL66402.1"/>
    <property type="molecule type" value="Genomic_DNA"/>
</dbReference>
<dbReference type="PROSITE" id="PS50110">
    <property type="entry name" value="RESPONSE_REGULATORY"/>
    <property type="match status" value="1"/>
</dbReference>
<dbReference type="Pfam" id="PF12833">
    <property type="entry name" value="HTH_18"/>
    <property type="match status" value="1"/>
</dbReference>
<dbReference type="PROSITE" id="PS01124">
    <property type="entry name" value="HTH_ARAC_FAMILY_2"/>
    <property type="match status" value="1"/>
</dbReference>
<evidence type="ECO:0000256" key="2">
    <source>
        <dbReference type="ARBA" id="ARBA00023125"/>
    </source>
</evidence>
<feature type="domain" description="HTH araC/xylS-type" evidence="5">
    <location>
        <begin position="425"/>
        <end position="524"/>
    </location>
</feature>
<dbReference type="Gene3D" id="1.10.10.60">
    <property type="entry name" value="Homeodomain-like"/>
    <property type="match status" value="2"/>
</dbReference>
<comment type="caution">
    <text evidence="4">Lacks conserved residue(s) required for the propagation of feature annotation.</text>
</comment>
<accession>U4TYL8</accession>
<evidence type="ECO:0000313" key="7">
    <source>
        <dbReference type="EMBL" id="ERL66402.1"/>
    </source>
</evidence>
<dbReference type="HOGENOM" id="CLU_000445_5_0_9"/>
<dbReference type="eggNOG" id="COG2207">
    <property type="taxonomic scope" value="Bacteria"/>
</dbReference>
<evidence type="ECO:0000256" key="3">
    <source>
        <dbReference type="ARBA" id="ARBA00023163"/>
    </source>
</evidence>
<sequence>MLFVEKTPAESPMAALLDWAALGYSLTGTVASEKQALAVIETERPDVVVTELALAEGSGLSLIRRAKAAAADTAFVILAPEGHFEAAQEAITLGVSAFLTRPEDPAVLRRTFVQLHQTLQQRNVQAANWTALQQFYKQSLPVMQASFYAALIDGQIDRSSLHTYQRDYQIDLPGPYYTVLVVHTSTKQLPAGADPMLVRTQVLEKSRTFFATLWSAAAFSYLGNTVLVVQLGNTAAGRTLTDDADRFCQEVKAQLEAYVTVGVGTVVADPLDLPQAYRSARTAVSYRSLYGSGKVINMKELVPEERDDFSPVADTALAALLKQIHLGPATAIEGAVATYLAYLETTATGMNQHTVVVNELISSLYRFAANNRLRVAGLTDNLKGLYQSLPENSPASLHQWLSATSLALHRQLAAARDTTSTTMMREAKAYVRAHYQEEELGLKDICAALGVSSSYFSTLFKRETGVSFITYLTDFRMNLAARLLLETTEKSQVIGHLCGYADPNYFSLVFKKHFGDSPTAYRGGAVAMMH</sequence>
<dbReference type="SUPFAM" id="SSF52172">
    <property type="entry name" value="CheY-like"/>
    <property type="match status" value="1"/>
</dbReference>
<dbReference type="STRING" id="1231336.L248_0081"/>
<dbReference type="SUPFAM" id="SSF46689">
    <property type="entry name" value="Homeodomain-like"/>
    <property type="match status" value="2"/>
</dbReference>
<dbReference type="Gene3D" id="3.40.50.2300">
    <property type="match status" value="1"/>
</dbReference>
<keyword evidence="2" id="KW-0238">DNA-binding</keyword>
<evidence type="ECO:0000256" key="1">
    <source>
        <dbReference type="ARBA" id="ARBA00023015"/>
    </source>
</evidence>
<keyword evidence="8" id="KW-1185">Reference proteome</keyword>
<gene>
    <name evidence="7" type="ORF">L248_0081</name>
</gene>
<dbReference type="InterPro" id="IPR041522">
    <property type="entry name" value="CdaR_GGDEF"/>
</dbReference>
<organism evidence="7 8">
    <name type="scientific">Schleiferilactobacillus shenzhenensis LY-73</name>
    <dbReference type="NCBI Taxonomy" id="1231336"/>
    <lineage>
        <taxon>Bacteria</taxon>
        <taxon>Bacillati</taxon>
        <taxon>Bacillota</taxon>
        <taxon>Bacilli</taxon>
        <taxon>Lactobacillales</taxon>
        <taxon>Lactobacillaceae</taxon>
        <taxon>Schleiferilactobacillus</taxon>
    </lineage>
</organism>
<proteinExistence type="predicted"/>
<dbReference type="Pfam" id="PF17853">
    <property type="entry name" value="GGDEF_2"/>
    <property type="match status" value="1"/>
</dbReference>
<feature type="domain" description="Response regulatory" evidence="6">
    <location>
        <begin position="1"/>
        <end position="116"/>
    </location>
</feature>